<accession>A0A0C3ALZ7</accession>
<dbReference type="InParanoid" id="A0A0C3ALZ7"/>
<dbReference type="EMBL" id="KN833053">
    <property type="protein sequence ID" value="KIM74928.1"/>
    <property type="molecule type" value="Genomic_DNA"/>
</dbReference>
<evidence type="ECO:0000313" key="1">
    <source>
        <dbReference type="EMBL" id="KIM74928.1"/>
    </source>
</evidence>
<organism evidence="1 2">
    <name type="scientific">Piloderma croceum (strain F 1598)</name>
    <dbReference type="NCBI Taxonomy" id="765440"/>
    <lineage>
        <taxon>Eukaryota</taxon>
        <taxon>Fungi</taxon>
        <taxon>Dikarya</taxon>
        <taxon>Basidiomycota</taxon>
        <taxon>Agaricomycotina</taxon>
        <taxon>Agaricomycetes</taxon>
        <taxon>Agaricomycetidae</taxon>
        <taxon>Atheliales</taxon>
        <taxon>Atheliaceae</taxon>
        <taxon>Piloderma</taxon>
    </lineage>
</organism>
<sequence>MSSLTKNHKAGMQVKVHESGIWYYGKLGSNRQKSENTEHEIFFLDDKGEETIAFINVQFILKDIEKNAMTLAPPSK</sequence>
<proteinExistence type="predicted"/>
<reference evidence="2" key="2">
    <citation type="submission" date="2015-01" db="EMBL/GenBank/DDBJ databases">
        <title>Evolutionary Origins and Diversification of the Mycorrhizal Mutualists.</title>
        <authorList>
            <consortium name="DOE Joint Genome Institute"/>
            <consortium name="Mycorrhizal Genomics Consortium"/>
            <person name="Kohler A."/>
            <person name="Kuo A."/>
            <person name="Nagy L.G."/>
            <person name="Floudas D."/>
            <person name="Copeland A."/>
            <person name="Barry K.W."/>
            <person name="Cichocki N."/>
            <person name="Veneault-Fourrey C."/>
            <person name="LaButti K."/>
            <person name="Lindquist E.A."/>
            <person name="Lipzen A."/>
            <person name="Lundell T."/>
            <person name="Morin E."/>
            <person name="Murat C."/>
            <person name="Riley R."/>
            <person name="Ohm R."/>
            <person name="Sun H."/>
            <person name="Tunlid A."/>
            <person name="Henrissat B."/>
            <person name="Grigoriev I.V."/>
            <person name="Hibbett D.S."/>
            <person name="Martin F."/>
        </authorList>
    </citation>
    <scope>NUCLEOTIDE SEQUENCE [LARGE SCALE GENOMIC DNA]</scope>
    <source>
        <strain evidence="2">F 1598</strain>
    </source>
</reference>
<name>A0A0C3ALZ7_PILCF</name>
<dbReference type="AlphaFoldDB" id="A0A0C3ALZ7"/>
<dbReference type="Proteomes" id="UP000054166">
    <property type="component" value="Unassembled WGS sequence"/>
</dbReference>
<dbReference type="HOGENOM" id="CLU_2655377_0_0_1"/>
<protein>
    <submittedName>
        <fullName evidence="1">Uncharacterized protein</fullName>
    </submittedName>
</protein>
<reference evidence="1 2" key="1">
    <citation type="submission" date="2014-04" db="EMBL/GenBank/DDBJ databases">
        <authorList>
            <consortium name="DOE Joint Genome Institute"/>
            <person name="Kuo A."/>
            <person name="Tarkka M."/>
            <person name="Buscot F."/>
            <person name="Kohler A."/>
            <person name="Nagy L.G."/>
            <person name="Floudas D."/>
            <person name="Copeland A."/>
            <person name="Barry K.W."/>
            <person name="Cichocki N."/>
            <person name="Veneault-Fourrey C."/>
            <person name="LaButti K."/>
            <person name="Lindquist E.A."/>
            <person name="Lipzen A."/>
            <person name="Lundell T."/>
            <person name="Morin E."/>
            <person name="Murat C."/>
            <person name="Sun H."/>
            <person name="Tunlid A."/>
            <person name="Henrissat B."/>
            <person name="Grigoriev I.V."/>
            <person name="Hibbett D.S."/>
            <person name="Martin F."/>
            <person name="Nordberg H.P."/>
            <person name="Cantor M.N."/>
            <person name="Hua S.X."/>
        </authorList>
    </citation>
    <scope>NUCLEOTIDE SEQUENCE [LARGE SCALE GENOMIC DNA]</scope>
    <source>
        <strain evidence="1 2">F 1598</strain>
    </source>
</reference>
<gene>
    <name evidence="1" type="ORF">PILCRDRAFT_13993</name>
</gene>
<evidence type="ECO:0000313" key="2">
    <source>
        <dbReference type="Proteomes" id="UP000054166"/>
    </source>
</evidence>
<keyword evidence="2" id="KW-1185">Reference proteome</keyword>